<evidence type="ECO:0000313" key="3">
    <source>
        <dbReference type="Proteomes" id="UP000735302"/>
    </source>
</evidence>
<accession>A0AAV4AHD0</accession>
<protein>
    <submittedName>
        <fullName evidence="2">Uncharacterized protein</fullName>
    </submittedName>
</protein>
<proteinExistence type="predicted"/>
<comment type="caution">
    <text evidence="2">The sequence shown here is derived from an EMBL/GenBank/DDBJ whole genome shotgun (WGS) entry which is preliminary data.</text>
</comment>
<evidence type="ECO:0000313" key="2">
    <source>
        <dbReference type="EMBL" id="GFO06437.1"/>
    </source>
</evidence>
<dbReference type="EMBL" id="BLXT01003772">
    <property type="protein sequence ID" value="GFO06437.1"/>
    <property type="molecule type" value="Genomic_DNA"/>
</dbReference>
<sequence length="68" mass="7243">MSLGKAQKDSPALSSQRAAAAESGQARGRKIQKTGGPWGICQPFCASDKVPDDDDDNDDDDDDDDDDE</sequence>
<keyword evidence="3" id="KW-1185">Reference proteome</keyword>
<dbReference type="Proteomes" id="UP000735302">
    <property type="component" value="Unassembled WGS sequence"/>
</dbReference>
<organism evidence="2 3">
    <name type="scientific">Plakobranchus ocellatus</name>
    <dbReference type="NCBI Taxonomy" id="259542"/>
    <lineage>
        <taxon>Eukaryota</taxon>
        <taxon>Metazoa</taxon>
        <taxon>Spiralia</taxon>
        <taxon>Lophotrochozoa</taxon>
        <taxon>Mollusca</taxon>
        <taxon>Gastropoda</taxon>
        <taxon>Heterobranchia</taxon>
        <taxon>Euthyneura</taxon>
        <taxon>Panpulmonata</taxon>
        <taxon>Sacoglossa</taxon>
        <taxon>Placobranchoidea</taxon>
        <taxon>Plakobranchidae</taxon>
        <taxon>Plakobranchus</taxon>
    </lineage>
</organism>
<dbReference type="AlphaFoldDB" id="A0AAV4AHD0"/>
<reference evidence="2 3" key="1">
    <citation type="journal article" date="2021" name="Elife">
        <title>Chloroplast acquisition without the gene transfer in kleptoplastic sea slugs, Plakobranchus ocellatus.</title>
        <authorList>
            <person name="Maeda T."/>
            <person name="Takahashi S."/>
            <person name="Yoshida T."/>
            <person name="Shimamura S."/>
            <person name="Takaki Y."/>
            <person name="Nagai Y."/>
            <person name="Toyoda A."/>
            <person name="Suzuki Y."/>
            <person name="Arimoto A."/>
            <person name="Ishii H."/>
            <person name="Satoh N."/>
            <person name="Nishiyama T."/>
            <person name="Hasebe M."/>
            <person name="Maruyama T."/>
            <person name="Minagawa J."/>
            <person name="Obokata J."/>
            <person name="Shigenobu S."/>
        </authorList>
    </citation>
    <scope>NUCLEOTIDE SEQUENCE [LARGE SCALE GENOMIC DNA]</scope>
</reference>
<name>A0AAV4AHD0_9GAST</name>
<feature type="compositionally biased region" description="Acidic residues" evidence="1">
    <location>
        <begin position="51"/>
        <end position="68"/>
    </location>
</feature>
<gene>
    <name evidence="2" type="ORF">PoB_003294200</name>
</gene>
<feature type="region of interest" description="Disordered" evidence="1">
    <location>
        <begin position="1"/>
        <end position="68"/>
    </location>
</feature>
<evidence type="ECO:0000256" key="1">
    <source>
        <dbReference type="SAM" id="MobiDB-lite"/>
    </source>
</evidence>